<dbReference type="RefSeq" id="WP_179647075.1">
    <property type="nucleotide sequence ID" value="NZ_OBQF01000001.1"/>
</dbReference>
<dbReference type="GO" id="GO:0097367">
    <property type="term" value="F:carbohydrate derivative binding"/>
    <property type="evidence" value="ECO:0007669"/>
    <property type="project" value="InterPro"/>
</dbReference>
<dbReference type="InterPro" id="IPR035472">
    <property type="entry name" value="RpiR-like_SIS"/>
</dbReference>
<dbReference type="AlphaFoldDB" id="A0A285UED4"/>
<keyword evidence="1" id="KW-0805">Transcription regulation</keyword>
<dbReference type="PANTHER" id="PTHR30514">
    <property type="entry name" value="GLUCOKINASE"/>
    <property type="match status" value="1"/>
</dbReference>
<dbReference type="InterPro" id="IPR036388">
    <property type="entry name" value="WH-like_DNA-bd_sf"/>
</dbReference>
<keyword evidence="2" id="KW-0238">DNA-binding</keyword>
<keyword evidence="7" id="KW-1185">Reference proteome</keyword>
<dbReference type="InterPro" id="IPR009057">
    <property type="entry name" value="Homeodomain-like_sf"/>
</dbReference>
<feature type="domain" description="SIS" evidence="5">
    <location>
        <begin position="141"/>
        <end position="278"/>
    </location>
</feature>
<protein>
    <submittedName>
        <fullName evidence="6">RpiR family transcriptional regulator</fullName>
    </submittedName>
</protein>
<accession>A0A285UED4</accession>
<dbReference type="Pfam" id="PF01380">
    <property type="entry name" value="SIS"/>
    <property type="match status" value="1"/>
</dbReference>
<evidence type="ECO:0000259" key="5">
    <source>
        <dbReference type="PROSITE" id="PS51464"/>
    </source>
</evidence>
<name>A0A285UED4_9STAP</name>
<evidence type="ECO:0000313" key="7">
    <source>
        <dbReference type="Proteomes" id="UP000219412"/>
    </source>
</evidence>
<dbReference type="EMBL" id="OBQF01000001">
    <property type="protein sequence ID" value="SOC38651.1"/>
    <property type="molecule type" value="Genomic_DNA"/>
</dbReference>
<dbReference type="PROSITE" id="PS51464">
    <property type="entry name" value="SIS"/>
    <property type="match status" value="1"/>
</dbReference>
<evidence type="ECO:0000256" key="3">
    <source>
        <dbReference type="ARBA" id="ARBA00023163"/>
    </source>
</evidence>
<evidence type="ECO:0000256" key="2">
    <source>
        <dbReference type="ARBA" id="ARBA00023125"/>
    </source>
</evidence>
<dbReference type="Pfam" id="PF01418">
    <property type="entry name" value="HTH_6"/>
    <property type="match status" value="1"/>
</dbReference>
<keyword evidence="3" id="KW-0804">Transcription</keyword>
<dbReference type="Gene3D" id="3.40.50.10490">
    <property type="entry name" value="Glucose-6-phosphate isomerase like protein, domain 1"/>
    <property type="match status" value="1"/>
</dbReference>
<dbReference type="Proteomes" id="UP000219412">
    <property type="component" value="Unassembled WGS sequence"/>
</dbReference>
<evidence type="ECO:0000256" key="1">
    <source>
        <dbReference type="ARBA" id="ARBA00023015"/>
    </source>
</evidence>
<evidence type="ECO:0000259" key="4">
    <source>
        <dbReference type="PROSITE" id="PS51071"/>
    </source>
</evidence>
<dbReference type="InterPro" id="IPR046348">
    <property type="entry name" value="SIS_dom_sf"/>
</dbReference>
<dbReference type="InterPro" id="IPR047640">
    <property type="entry name" value="RpiR-like"/>
</dbReference>
<organism evidence="6 7">
    <name type="scientific">Salinicoccus kekensis</name>
    <dbReference type="NCBI Taxonomy" id="714307"/>
    <lineage>
        <taxon>Bacteria</taxon>
        <taxon>Bacillati</taxon>
        <taxon>Bacillota</taxon>
        <taxon>Bacilli</taxon>
        <taxon>Bacillales</taxon>
        <taxon>Staphylococcaceae</taxon>
        <taxon>Salinicoccus</taxon>
    </lineage>
</organism>
<dbReference type="CDD" id="cd05013">
    <property type="entry name" value="SIS_RpiR"/>
    <property type="match status" value="1"/>
</dbReference>
<reference evidence="7" key="1">
    <citation type="submission" date="2017-08" db="EMBL/GenBank/DDBJ databases">
        <authorList>
            <person name="Varghese N."/>
            <person name="Submissions S."/>
        </authorList>
    </citation>
    <scope>NUCLEOTIDE SEQUENCE [LARGE SCALE GENOMIC DNA]</scope>
    <source>
        <strain evidence="7">DSM 23173</strain>
    </source>
</reference>
<dbReference type="PROSITE" id="PS51071">
    <property type="entry name" value="HTH_RPIR"/>
    <property type="match status" value="1"/>
</dbReference>
<dbReference type="GO" id="GO:0003700">
    <property type="term" value="F:DNA-binding transcription factor activity"/>
    <property type="evidence" value="ECO:0007669"/>
    <property type="project" value="InterPro"/>
</dbReference>
<sequence>MQIIIKDEPDARRDIIKSAIIRKIDDHYGTLSKGQKAIADELIKKDKHFVYLNIEDLSSDLGVSTASLSRFIKKIGYENYSSFKRDMQADQQKDLDPSMKMKTFLSGFESDDDNIKSQILKDIDVMSSFMQSLDMESVKEAVLKISRAKSIVIAGLGISKSLVYFYDFRLQRMGIKTKCLINGGTEFIEALSTLTDEDLIIVISFKREYKEMVLSLKYARENGVESIALTENEQGNITKYADTVLHVTRGPDHALNSLSVPMSLSNALLLESASRRKEVIYEHMNKIKNLNEDYFKMEE</sequence>
<dbReference type="InterPro" id="IPR001347">
    <property type="entry name" value="SIS_dom"/>
</dbReference>
<feature type="domain" description="HTH rpiR-type" evidence="4">
    <location>
        <begin position="18"/>
        <end position="94"/>
    </location>
</feature>
<dbReference type="SUPFAM" id="SSF53697">
    <property type="entry name" value="SIS domain"/>
    <property type="match status" value="1"/>
</dbReference>
<dbReference type="InterPro" id="IPR000281">
    <property type="entry name" value="HTH_RpiR"/>
</dbReference>
<evidence type="ECO:0000313" key="6">
    <source>
        <dbReference type="EMBL" id="SOC38651.1"/>
    </source>
</evidence>
<dbReference type="SUPFAM" id="SSF46689">
    <property type="entry name" value="Homeodomain-like"/>
    <property type="match status" value="1"/>
</dbReference>
<dbReference type="GO" id="GO:0003677">
    <property type="term" value="F:DNA binding"/>
    <property type="evidence" value="ECO:0007669"/>
    <property type="project" value="UniProtKB-KW"/>
</dbReference>
<gene>
    <name evidence="6" type="ORF">SAMN05878391_0484</name>
</gene>
<dbReference type="Gene3D" id="1.10.10.10">
    <property type="entry name" value="Winged helix-like DNA-binding domain superfamily/Winged helix DNA-binding domain"/>
    <property type="match status" value="1"/>
</dbReference>
<proteinExistence type="predicted"/>
<dbReference type="GO" id="GO:1901135">
    <property type="term" value="P:carbohydrate derivative metabolic process"/>
    <property type="evidence" value="ECO:0007669"/>
    <property type="project" value="InterPro"/>
</dbReference>